<evidence type="ECO:0000256" key="8">
    <source>
        <dbReference type="SAM" id="Phobius"/>
    </source>
</evidence>
<reference evidence="10" key="1">
    <citation type="submission" date="2020-07" db="EMBL/GenBank/DDBJ databases">
        <title>Huge and variable diversity of episymbiotic CPR bacteria and DPANN archaea in groundwater ecosystems.</title>
        <authorList>
            <person name="He C.Y."/>
            <person name="Keren R."/>
            <person name="Whittaker M."/>
            <person name="Farag I.F."/>
            <person name="Doudna J."/>
            <person name="Cate J.H.D."/>
            <person name="Banfield J.F."/>
        </authorList>
    </citation>
    <scope>NUCLEOTIDE SEQUENCE</scope>
    <source>
        <strain evidence="10">NC_groundwater_193_Ag_S-0.1um_51_7</strain>
    </source>
</reference>
<dbReference type="PANTHER" id="PTHR33908">
    <property type="entry name" value="MANNOSYLTRANSFERASE YKCB-RELATED"/>
    <property type="match status" value="1"/>
</dbReference>
<feature type="transmembrane region" description="Helical" evidence="8">
    <location>
        <begin position="138"/>
        <end position="157"/>
    </location>
</feature>
<proteinExistence type="predicted"/>
<dbReference type="GO" id="GO:0016763">
    <property type="term" value="F:pentosyltransferase activity"/>
    <property type="evidence" value="ECO:0007669"/>
    <property type="project" value="TreeGrafter"/>
</dbReference>
<feature type="domain" description="Glycosyltransferase RgtA/B/C/D-like" evidence="9">
    <location>
        <begin position="109"/>
        <end position="218"/>
    </location>
</feature>
<keyword evidence="5 8" id="KW-0812">Transmembrane</keyword>
<dbReference type="GO" id="GO:0009103">
    <property type="term" value="P:lipopolysaccharide biosynthetic process"/>
    <property type="evidence" value="ECO:0007669"/>
    <property type="project" value="UniProtKB-ARBA"/>
</dbReference>
<dbReference type="PANTHER" id="PTHR33908:SF11">
    <property type="entry name" value="MEMBRANE PROTEIN"/>
    <property type="match status" value="1"/>
</dbReference>
<keyword evidence="2" id="KW-1003">Cell membrane</keyword>
<protein>
    <submittedName>
        <fullName evidence="10">Glycosyltransferase family 39 protein</fullName>
    </submittedName>
</protein>
<evidence type="ECO:0000256" key="6">
    <source>
        <dbReference type="ARBA" id="ARBA00022989"/>
    </source>
</evidence>
<evidence type="ECO:0000256" key="4">
    <source>
        <dbReference type="ARBA" id="ARBA00022679"/>
    </source>
</evidence>
<feature type="transmembrane region" description="Helical" evidence="8">
    <location>
        <begin position="107"/>
        <end position="131"/>
    </location>
</feature>
<dbReference type="EMBL" id="JACOZA010000096">
    <property type="protein sequence ID" value="MBI2097268.1"/>
    <property type="molecule type" value="Genomic_DNA"/>
</dbReference>
<dbReference type="InterPro" id="IPR038731">
    <property type="entry name" value="RgtA/B/C-like"/>
</dbReference>
<dbReference type="Pfam" id="PF13231">
    <property type="entry name" value="PMT_2"/>
    <property type="match status" value="1"/>
</dbReference>
<dbReference type="AlphaFoldDB" id="A0A931WP18"/>
<name>A0A931WP18_9BACT</name>
<keyword evidence="4" id="KW-0808">Transferase</keyword>
<evidence type="ECO:0000313" key="11">
    <source>
        <dbReference type="Proteomes" id="UP000724148"/>
    </source>
</evidence>
<feature type="transmembrane region" description="Helical" evidence="8">
    <location>
        <begin position="242"/>
        <end position="262"/>
    </location>
</feature>
<keyword evidence="6 8" id="KW-1133">Transmembrane helix</keyword>
<gene>
    <name evidence="10" type="ORF">HYT40_03965</name>
</gene>
<accession>A0A931WP18</accession>
<sequence>MQFSKTWQLPILILGAMFVLMLGSAVGDSLTMDELAHIPAGYSYVKLFDYRLNPEHPPLVKALAGIPLLFLDLKFPTDTKSWAEDINGQWTQGTIFIFESGNNADQLIFWARLPMMLLTLFLGVLIYWWVLKNFGRKVAALTLALFAFSPTILAHGRLVTTDIGATLGFIIGIITYLRFLELPNWKNALIAGVAFGVAELLKFSTFLLVPMYGMLLIAWILTDLQIGLGERIKKGAMLLGKTVVIGAIGVIVISLVYAVFVMNYPAEKQLSDSTFTLQSFGNRSLVDIQQWMVKNPVTRPFGHYYLGLLMVIQRAAGGNTAYFLGEVSSAGSRLYFPVMYLTKER</sequence>
<dbReference type="GO" id="GO:0005886">
    <property type="term" value="C:plasma membrane"/>
    <property type="evidence" value="ECO:0007669"/>
    <property type="project" value="UniProtKB-SubCell"/>
</dbReference>
<keyword evidence="3" id="KW-0328">Glycosyltransferase</keyword>
<evidence type="ECO:0000256" key="7">
    <source>
        <dbReference type="ARBA" id="ARBA00023136"/>
    </source>
</evidence>
<evidence type="ECO:0000256" key="2">
    <source>
        <dbReference type="ARBA" id="ARBA00022475"/>
    </source>
</evidence>
<feature type="transmembrane region" description="Helical" evidence="8">
    <location>
        <begin position="200"/>
        <end position="222"/>
    </location>
</feature>
<evidence type="ECO:0000256" key="3">
    <source>
        <dbReference type="ARBA" id="ARBA00022676"/>
    </source>
</evidence>
<feature type="transmembrane region" description="Helical" evidence="8">
    <location>
        <begin position="163"/>
        <end position="180"/>
    </location>
</feature>
<dbReference type="InterPro" id="IPR050297">
    <property type="entry name" value="LipidA_mod_glycosyltrf_83"/>
</dbReference>
<evidence type="ECO:0000313" key="10">
    <source>
        <dbReference type="EMBL" id="MBI2097268.1"/>
    </source>
</evidence>
<evidence type="ECO:0000256" key="5">
    <source>
        <dbReference type="ARBA" id="ARBA00022692"/>
    </source>
</evidence>
<organism evidence="10 11">
    <name type="scientific">Candidatus Sungiibacteriota bacterium</name>
    <dbReference type="NCBI Taxonomy" id="2750080"/>
    <lineage>
        <taxon>Bacteria</taxon>
        <taxon>Candidatus Sungiibacteriota</taxon>
    </lineage>
</organism>
<comment type="subcellular location">
    <subcellularLocation>
        <location evidence="1">Cell membrane</location>
        <topology evidence="1">Multi-pass membrane protein</topology>
    </subcellularLocation>
</comment>
<dbReference type="Proteomes" id="UP000724148">
    <property type="component" value="Unassembled WGS sequence"/>
</dbReference>
<evidence type="ECO:0000259" key="9">
    <source>
        <dbReference type="Pfam" id="PF13231"/>
    </source>
</evidence>
<comment type="caution">
    <text evidence="10">The sequence shown here is derived from an EMBL/GenBank/DDBJ whole genome shotgun (WGS) entry which is preliminary data.</text>
</comment>
<keyword evidence="7 8" id="KW-0472">Membrane</keyword>
<evidence type="ECO:0000256" key="1">
    <source>
        <dbReference type="ARBA" id="ARBA00004651"/>
    </source>
</evidence>